<dbReference type="GO" id="GO:0090656">
    <property type="term" value="P:t-circle formation"/>
    <property type="evidence" value="ECO:0007669"/>
    <property type="project" value="TreeGrafter"/>
</dbReference>
<evidence type="ECO:0000256" key="1">
    <source>
        <dbReference type="ARBA" id="ARBA00004123"/>
    </source>
</evidence>
<dbReference type="InterPro" id="IPR020588">
    <property type="entry name" value="RecA_ATP-bd"/>
</dbReference>
<accession>A0A9P0HL15</accession>
<dbReference type="EMBL" id="OV725081">
    <property type="protein sequence ID" value="CAH1403431.1"/>
    <property type="molecule type" value="Genomic_DNA"/>
</dbReference>
<dbReference type="Pfam" id="PF08423">
    <property type="entry name" value="Rad51"/>
    <property type="match status" value="1"/>
</dbReference>
<keyword evidence="2" id="KW-0547">Nucleotide-binding</keyword>
<gene>
    <name evidence="8" type="ORF">NEZAVI_LOCUS12041</name>
</gene>
<keyword evidence="4" id="KW-0067">ATP-binding</keyword>
<evidence type="ECO:0000256" key="2">
    <source>
        <dbReference type="ARBA" id="ARBA00022741"/>
    </source>
</evidence>
<dbReference type="InterPro" id="IPR047348">
    <property type="entry name" value="XRCC3-like_C"/>
</dbReference>
<dbReference type="GO" id="GO:0005657">
    <property type="term" value="C:replication fork"/>
    <property type="evidence" value="ECO:0007669"/>
    <property type="project" value="TreeGrafter"/>
</dbReference>
<keyword evidence="5" id="KW-0234">DNA repair</keyword>
<dbReference type="PANTHER" id="PTHR46487:SF1">
    <property type="entry name" value="DNA REPAIR PROTEIN XRCC3"/>
    <property type="match status" value="1"/>
</dbReference>
<dbReference type="GO" id="GO:0045003">
    <property type="term" value="P:double-strand break repair via synthesis-dependent strand annealing"/>
    <property type="evidence" value="ECO:0007669"/>
    <property type="project" value="TreeGrafter"/>
</dbReference>
<dbReference type="OrthoDB" id="1861185at2759"/>
<proteinExistence type="predicted"/>
<keyword evidence="6" id="KW-0539">Nucleus</keyword>
<feature type="domain" description="RecA family profile 1" evidence="7">
    <location>
        <begin position="77"/>
        <end position="256"/>
    </location>
</feature>
<keyword evidence="9" id="KW-1185">Reference proteome</keyword>
<dbReference type="Gene3D" id="3.40.50.300">
    <property type="entry name" value="P-loop containing nucleotide triphosphate hydrolases"/>
    <property type="match status" value="1"/>
</dbReference>
<evidence type="ECO:0000313" key="8">
    <source>
        <dbReference type="EMBL" id="CAH1403431.1"/>
    </source>
</evidence>
<dbReference type="GO" id="GO:0005524">
    <property type="term" value="F:ATP binding"/>
    <property type="evidence" value="ECO:0007669"/>
    <property type="project" value="UniProtKB-KW"/>
</dbReference>
<dbReference type="InterPro" id="IPR027417">
    <property type="entry name" value="P-loop_NTPase"/>
</dbReference>
<dbReference type="GO" id="GO:0000400">
    <property type="term" value="F:four-way junction DNA binding"/>
    <property type="evidence" value="ECO:0007669"/>
    <property type="project" value="TreeGrafter"/>
</dbReference>
<dbReference type="GO" id="GO:0140664">
    <property type="term" value="F:ATP-dependent DNA damage sensor activity"/>
    <property type="evidence" value="ECO:0007669"/>
    <property type="project" value="InterPro"/>
</dbReference>
<dbReference type="AlphaFoldDB" id="A0A9P0HL15"/>
<evidence type="ECO:0000256" key="4">
    <source>
        <dbReference type="ARBA" id="ARBA00022840"/>
    </source>
</evidence>
<dbReference type="GO" id="GO:0000722">
    <property type="term" value="P:telomere maintenance via recombination"/>
    <property type="evidence" value="ECO:0007669"/>
    <property type="project" value="TreeGrafter"/>
</dbReference>
<dbReference type="PIRSF" id="PIRSF005856">
    <property type="entry name" value="Rad51"/>
    <property type="match status" value="1"/>
</dbReference>
<dbReference type="GO" id="GO:0033065">
    <property type="term" value="C:Rad51C-XRCC3 complex"/>
    <property type="evidence" value="ECO:0007669"/>
    <property type="project" value="TreeGrafter"/>
</dbReference>
<dbReference type="PROSITE" id="PS50162">
    <property type="entry name" value="RECA_2"/>
    <property type="match status" value="1"/>
</dbReference>
<reference evidence="8" key="1">
    <citation type="submission" date="2022-01" db="EMBL/GenBank/DDBJ databases">
        <authorList>
            <person name="King R."/>
        </authorList>
    </citation>
    <scope>NUCLEOTIDE SEQUENCE</scope>
</reference>
<evidence type="ECO:0000259" key="7">
    <source>
        <dbReference type="PROSITE" id="PS50162"/>
    </source>
</evidence>
<dbReference type="SUPFAM" id="SSF52540">
    <property type="entry name" value="P-loop containing nucleoside triphosphate hydrolases"/>
    <property type="match status" value="1"/>
</dbReference>
<dbReference type="Proteomes" id="UP001152798">
    <property type="component" value="Chromosome 5"/>
</dbReference>
<dbReference type="CDD" id="cd19491">
    <property type="entry name" value="XRCC3"/>
    <property type="match status" value="1"/>
</dbReference>
<protein>
    <recommendedName>
        <fullName evidence="7">RecA family profile 1 domain-containing protein</fullName>
    </recommendedName>
</protein>
<evidence type="ECO:0000256" key="5">
    <source>
        <dbReference type="ARBA" id="ARBA00023204"/>
    </source>
</evidence>
<dbReference type="InterPro" id="IPR016467">
    <property type="entry name" value="DNA_recomb/repair_RecA-like"/>
</dbReference>
<name>A0A9P0HL15_NEZVI</name>
<evidence type="ECO:0000256" key="3">
    <source>
        <dbReference type="ARBA" id="ARBA00022763"/>
    </source>
</evidence>
<dbReference type="GO" id="GO:0071140">
    <property type="term" value="P:resolution of mitotic recombination intermediates"/>
    <property type="evidence" value="ECO:0007669"/>
    <property type="project" value="TreeGrafter"/>
</dbReference>
<comment type="subcellular location">
    <subcellularLocation>
        <location evidence="1">Nucleus</location>
    </subcellularLocation>
</comment>
<keyword evidence="3" id="KW-0227">DNA damage</keyword>
<evidence type="ECO:0000256" key="6">
    <source>
        <dbReference type="ARBA" id="ARBA00023242"/>
    </source>
</evidence>
<sequence length="317" mass="35239">MAKLDLMSITNTRLRNEIERVGLFSIEKILLMGNQELMEIGNFSDNDINIIKNIASKSILPEGFKNALSSENQLKKKWKHITLDCPSIDQILGGGLPCRGITELSGESAAGKTQFCLQYSITVQYPPQYGGLGRSAVYICTEDKFPSSRLHQLLSSFPRDEAAKSSVGTYQFSDNIYVDHIANTDALKQCLYHRLPQMLKRIRVGIIIIDSIAAVFRGDYSVNESIVRAKDLRDIGLQLHKLSRYFGTAILCVNQVTDAVDTGKTLPCLGLVWANLVTTKLQVRLSPCRERTFHLLSSPNLCPASIPYRIEASGIVT</sequence>
<evidence type="ECO:0000313" key="9">
    <source>
        <dbReference type="Proteomes" id="UP001152798"/>
    </source>
</evidence>
<dbReference type="InterPro" id="IPR013632">
    <property type="entry name" value="Rad51_C"/>
</dbReference>
<organism evidence="8 9">
    <name type="scientific">Nezara viridula</name>
    <name type="common">Southern green stink bug</name>
    <name type="synonym">Cimex viridulus</name>
    <dbReference type="NCBI Taxonomy" id="85310"/>
    <lineage>
        <taxon>Eukaryota</taxon>
        <taxon>Metazoa</taxon>
        <taxon>Ecdysozoa</taxon>
        <taxon>Arthropoda</taxon>
        <taxon>Hexapoda</taxon>
        <taxon>Insecta</taxon>
        <taxon>Pterygota</taxon>
        <taxon>Neoptera</taxon>
        <taxon>Paraneoptera</taxon>
        <taxon>Hemiptera</taxon>
        <taxon>Heteroptera</taxon>
        <taxon>Panheteroptera</taxon>
        <taxon>Pentatomomorpha</taxon>
        <taxon>Pentatomoidea</taxon>
        <taxon>Pentatomidae</taxon>
        <taxon>Pentatominae</taxon>
        <taxon>Nezara</taxon>
    </lineage>
</organism>
<dbReference type="PANTHER" id="PTHR46487">
    <property type="entry name" value="DNA REPAIR PROTEIN XRCC3"/>
    <property type="match status" value="1"/>
</dbReference>